<dbReference type="Proteomes" id="UP000567795">
    <property type="component" value="Unassembled WGS sequence"/>
</dbReference>
<comment type="caution">
    <text evidence="1">The sequence shown here is derived from an EMBL/GenBank/DDBJ whole genome shotgun (WGS) entry which is preliminary data.</text>
</comment>
<sequence length="132" mass="14441">MTGTSTVLLDSEALSRAILNDRQVMALLSGARLRGMQVVVSNMTLIEAHHPRVNSARFNWVVSRLKRQPVTDEITQLATRLLRETGLHGHKYAIDAVVAATALLTPAPAVILTSDPEDMSMLCGDRARILKL</sequence>
<dbReference type="RefSeq" id="WP_179814582.1">
    <property type="nucleotide sequence ID" value="NZ_JACBZD010000001.1"/>
</dbReference>
<dbReference type="AlphaFoldDB" id="A0A853A5G2"/>
<proteinExistence type="predicted"/>
<protein>
    <recommendedName>
        <fullName evidence="3">PIN domain-containing protein</fullName>
    </recommendedName>
</protein>
<evidence type="ECO:0008006" key="3">
    <source>
        <dbReference type="Google" id="ProtNLM"/>
    </source>
</evidence>
<dbReference type="SUPFAM" id="SSF88723">
    <property type="entry name" value="PIN domain-like"/>
    <property type="match status" value="1"/>
</dbReference>
<accession>A0A853A5G2</accession>
<organism evidence="1 2">
    <name type="scientific">Allostreptomyces psammosilenae</name>
    <dbReference type="NCBI Taxonomy" id="1892865"/>
    <lineage>
        <taxon>Bacteria</taxon>
        <taxon>Bacillati</taxon>
        <taxon>Actinomycetota</taxon>
        <taxon>Actinomycetes</taxon>
        <taxon>Kitasatosporales</taxon>
        <taxon>Streptomycetaceae</taxon>
        <taxon>Allostreptomyces</taxon>
    </lineage>
</organism>
<keyword evidence="2" id="KW-1185">Reference proteome</keyword>
<gene>
    <name evidence="1" type="ORF">FHU37_002874</name>
</gene>
<name>A0A853A5G2_9ACTN</name>
<dbReference type="InterPro" id="IPR029060">
    <property type="entry name" value="PIN-like_dom_sf"/>
</dbReference>
<dbReference type="Gene3D" id="3.40.50.1010">
    <property type="entry name" value="5'-nuclease"/>
    <property type="match status" value="1"/>
</dbReference>
<evidence type="ECO:0000313" key="1">
    <source>
        <dbReference type="EMBL" id="NYI05931.1"/>
    </source>
</evidence>
<dbReference type="EMBL" id="JACBZD010000001">
    <property type="protein sequence ID" value="NYI05931.1"/>
    <property type="molecule type" value="Genomic_DNA"/>
</dbReference>
<evidence type="ECO:0000313" key="2">
    <source>
        <dbReference type="Proteomes" id="UP000567795"/>
    </source>
</evidence>
<reference evidence="1 2" key="1">
    <citation type="submission" date="2020-07" db="EMBL/GenBank/DDBJ databases">
        <title>Sequencing the genomes of 1000 actinobacteria strains.</title>
        <authorList>
            <person name="Klenk H.-P."/>
        </authorList>
    </citation>
    <scope>NUCLEOTIDE SEQUENCE [LARGE SCALE GENOMIC DNA]</scope>
    <source>
        <strain evidence="1 2">DSM 42178</strain>
    </source>
</reference>